<name>A0A699H9Z7_TANCI</name>
<dbReference type="AlphaFoldDB" id="A0A699H9Z7"/>
<dbReference type="InterPro" id="IPR036397">
    <property type="entry name" value="RNaseH_sf"/>
</dbReference>
<keyword evidence="1" id="KW-0378">Hydrolase</keyword>
<dbReference type="PANTHER" id="PTHR11439:SF509">
    <property type="entry name" value="RNA-DIRECTED DNA POLYMERASE"/>
    <property type="match status" value="1"/>
</dbReference>
<dbReference type="InterPro" id="IPR054722">
    <property type="entry name" value="PolX-like_BBD"/>
</dbReference>
<organism evidence="3">
    <name type="scientific">Tanacetum cinerariifolium</name>
    <name type="common">Dalmatian daisy</name>
    <name type="synonym">Chrysanthemum cinerariifolium</name>
    <dbReference type="NCBI Taxonomy" id="118510"/>
    <lineage>
        <taxon>Eukaryota</taxon>
        <taxon>Viridiplantae</taxon>
        <taxon>Streptophyta</taxon>
        <taxon>Embryophyta</taxon>
        <taxon>Tracheophyta</taxon>
        <taxon>Spermatophyta</taxon>
        <taxon>Magnoliopsida</taxon>
        <taxon>eudicotyledons</taxon>
        <taxon>Gunneridae</taxon>
        <taxon>Pentapetalae</taxon>
        <taxon>asterids</taxon>
        <taxon>campanulids</taxon>
        <taxon>Asterales</taxon>
        <taxon>Asteraceae</taxon>
        <taxon>Asteroideae</taxon>
        <taxon>Anthemideae</taxon>
        <taxon>Anthemidinae</taxon>
        <taxon>Tanacetum</taxon>
    </lineage>
</organism>
<dbReference type="InterPro" id="IPR025724">
    <property type="entry name" value="GAG-pre-integrase_dom"/>
</dbReference>
<reference evidence="3" key="1">
    <citation type="journal article" date="2019" name="Sci. Rep.">
        <title>Draft genome of Tanacetum cinerariifolium, the natural source of mosquito coil.</title>
        <authorList>
            <person name="Yamashiro T."/>
            <person name="Shiraishi A."/>
            <person name="Satake H."/>
            <person name="Nakayama K."/>
        </authorList>
    </citation>
    <scope>NUCLEOTIDE SEQUENCE</scope>
</reference>
<evidence type="ECO:0000259" key="2">
    <source>
        <dbReference type="PROSITE" id="PS50994"/>
    </source>
</evidence>
<proteinExistence type="predicted"/>
<dbReference type="PANTHER" id="PTHR11439">
    <property type="entry name" value="GAG-POL-RELATED RETROTRANSPOSON"/>
    <property type="match status" value="1"/>
</dbReference>
<dbReference type="GO" id="GO:0015074">
    <property type="term" value="P:DNA integration"/>
    <property type="evidence" value="ECO:0007669"/>
    <property type="project" value="InterPro"/>
</dbReference>
<dbReference type="GO" id="GO:0003676">
    <property type="term" value="F:nucleic acid binding"/>
    <property type="evidence" value="ECO:0007669"/>
    <property type="project" value="InterPro"/>
</dbReference>
<gene>
    <name evidence="3" type="ORF">Tci_351378</name>
</gene>
<dbReference type="InterPro" id="IPR012337">
    <property type="entry name" value="RNaseH-like_sf"/>
</dbReference>
<dbReference type="Gene3D" id="3.30.420.10">
    <property type="entry name" value="Ribonuclease H-like superfamily/Ribonuclease H"/>
    <property type="match status" value="1"/>
</dbReference>
<accession>A0A699H9Z7</accession>
<keyword evidence="1" id="KW-0064">Aspartyl protease</keyword>
<feature type="domain" description="Integrase catalytic" evidence="2">
    <location>
        <begin position="479"/>
        <end position="595"/>
    </location>
</feature>
<comment type="caution">
    <text evidence="3">The sequence shown here is derived from an EMBL/GenBank/DDBJ whole genome shotgun (WGS) entry which is preliminary data.</text>
</comment>
<dbReference type="SUPFAM" id="SSF56672">
    <property type="entry name" value="DNA/RNA polymerases"/>
    <property type="match status" value="1"/>
</dbReference>
<dbReference type="InterPro" id="IPR001584">
    <property type="entry name" value="Integrase_cat-core"/>
</dbReference>
<dbReference type="CDD" id="cd09272">
    <property type="entry name" value="RNase_HI_RT_Ty1"/>
    <property type="match status" value="1"/>
</dbReference>
<keyword evidence="1" id="KW-0645">Protease</keyword>
<dbReference type="InterPro" id="IPR013103">
    <property type="entry name" value="RVT_2"/>
</dbReference>
<dbReference type="PROSITE" id="PS50994">
    <property type="entry name" value="INTEGRASE"/>
    <property type="match status" value="1"/>
</dbReference>
<dbReference type="Pfam" id="PF00665">
    <property type="entry name" value="rve"/>
    <property type="match status" value="1"/>
</dbReference>
<dbReference type="EMBL" id="BKCJ010130497">
    <property type="protein sequence ID" value="GEX79403.1"/>
    <property type="molecule type" value="Genomic_DNA"/>
</dbReference>
<dbReference type="Pfam" id="PF13976">
    <property type="entry name" value="gag_pre-integrs"/>
    <property type="match status" value="1"/>
</dbReference>
<dbReference type="InterPro" id="IPR043502">
    <property type="entry name" value="DNA/RNA_pol_sf"/>
</dbReference>
<protein>
    <recommendedName>
        <fullName evidence="2">Integrase catalytic domain-containing protein</fullName>
    </recommendedName>
</protein>
<dbReference type="GO" id="GO:0004190">
    <property type="term" value="F:aspartic-type endopeptidase activity"/>
    <property type="evidence" value="ECO:0007669"/>
    <property type="project" value="UniProtKB-KW"/>
</dbReference>
<evidence type="ECO:0000313" key="3">
    <source>
        <dbReference type="EMBL" id="GEX79403.1"/>
    </source>
</evidence>
<dbReference type="Pfam" id="PF22936">
    <property type="entry name" value="Pol_BBD"/>
    <property type="match status" value="1"/>
</dbReference>
<dbReference type="Pfam" id="PF07727">
    <property type="entry name" value="RVT_2"/>
    <property type="match status" value="1"/>
</dbReference>
<sequence length="1128" mass="128584">MSNTSDDLQAAGVKKMVLTFFGRLIMNLIRWEVPEIHLGHLMMEELLENVIASYPKTVNKRDRYNASTHAKRKKHVTFAEPLETSPNNTSTQVKQLNDPKTNVLAIPSTEVNSVTKASRNNKSDLHKKNRVDSGISFKRAVVNSNSNSHCKTCNKCMISVNHDECVAEFLKSSNKYPVKKIWRVKQVNQTWQPTGTVFTKVGYQWKPTGRTFTLGEQCPLTRNSKPNVVPVKQWKPTGRIIPLGCQCPLIRSHASTSGRIVAKSQTKHVPVAHNVVFTNKQDPNCNWGSDSVQMQVVQIVLWYLDLGCSKHMTRDRTRLKNLVKKFIETVRFRNNHFGAIMGYGDYVIGDSVISRVYYVEGHGHNLFYVGQFCDFDLKVAFKKHTCFVRDLDGVDLIKGTCGTNLYTISIEDMMRSSPILLLSKASKNKSWLWHRRLNHLNFDTINDLARKDLVRGLPRLKFEKDHLCSAFQLGKSKKYAHKPKTVNTIMEILHTLHMDLYGPMRVQSINGKKYILVIIDDYSRFTWVKFLRTKDETPEVIIKLIKRLQVRLNKTVRNIRTDNDTEFVNRHLMQYYESVGISHQKSCLRTPQQNAIPTACYTQNQSLIHILYNKTPYKLVHNKKPDLSFLRVFGALCYPTNDSEDLGKLQAKSDIGFFVGQPVPLTLAVHDLVFQPAPPAPADHVLVFPTGTPAYFSIEEDASSTSISSSLIQQYPSVHQGVAVDHTLAVNPFSPVDDVPFVNIFASDPSSEATSSGEAMQEEIHEFDRLQVWKLVPPLYCAMVISLKWTYKVKLDEYGDVLKNKARLVAKGYSQEEGIDFEGSFAPVARLEAIRIFIANAANKNMTVYQMDVKTAFLNGERKEKVYVIQPKGLVDPDHPDHIYWLKKAFDDLNRHLGCDKCDPVDTPMMKRSKLDEDHSGIPADQTHYHSMIGSLMYLTASRPDLVFDVCMCARYQSKPTKKHLEAVKWADADHASCQDTRRSTSGSAQFLGDKLVSWSSKKQTSTSISSTEAEYIAMSGCCAHILWMRSQLTDYGFAYKRIPLYCDNKSAIAICCNNVQHSRSKHIDIRHHFIREQVEKGVVELYFVRTEYQLVDIFTKALPRERFEFILPWLGMRIMTPETLKSL</sequence>
<dbReference type="SUPFAM" id="SSF53098">
    <property type="entry name" value="Ribonuclease H-like"/>
    <property type="match status" value="1"/>
</dbReference>
<evidence type="ECO:0000256" key="1">
    <source>
        <dbReference type="ARBA" id="ARBA00022750"/>
    </source>
</evidence>